<dbReference type="InterPro" id="IPR022877">
    <property type="entry name" value="UPF0173"/>
</dbReference>
<dbReference type="EMBL" id="FWFZ01000008">
    <property type="protein sequence ID" value="SLN46122.1"/>
    <property type="molecule type" value="Genomic_DNA"/>
</dbReference>
<dbReference type="Pfam" id="PF12706">
    <property type="entry name" value="Lactamase_B_2"/>
    <property type="match status" value="1"/>
</dbReference>
<gene>
    <name evidence="4" type="ORF">ROA7023_01894</name>
</gene>
<dbReference type="InterPro" id="IPR001279">
    <property type="entry name" value="Metallo-B-lactamas"/>
</dbReference>
<dbReference type="SUPFAM" id="SSF56281">
    <property type="entry name" value="Metallo-hydrolase/oxidoreductase"/>
    <property type="match status" value="1"/>
</dbReference>
<sequence length="230" mass="24219">MKITWLGHGSFRIEIGDQVLLIDPWLNGNPVFPDAERAGAIAGATHILLTHGHGDHASEVLAISEETGAPICCCHELSELWIGPAGGKAIAFGKGGTLALGDVAVSMVHALHSSSLDFLEDPPPAGSEAGFVIRGEGHAIYVSGDTDVMSDMELIARRYAPDIGILCAGGHFTMDMDGAAFAARTFFNFKMVIPCHYGTFPLLAQSADTLVAALPDIDVRTPAVLETVEI</sequence>
<dbReference type="Proteomes" id="UP000193900">
    <property type="component" value="Unassembled WGS sequence"/>
</dbReference>
<dbReference type="InterPro" id="IPR050114">
    <property type="entry name" value="UPF0173_UPF0282_UlaG_hydrolase"/>
</dbReference>
<dbReference type="AlphaFoldDB" id="A0A1Y5SQR9"/>
<proteinExistence type="inferred from homology"/>
<evidence type="ECO:0000313" key="5">
    <source>
        <dbReference type="Proteomes" id="UP000193900"/>
    </source>
</evidence>
<dbReference type="RefSeq" id="WP_085878760.1">
    <property type="nucleotide sequence ID" value="NZ_FWFZ01000008.1"/>
</dbReference>
<reference evidence="4 5" key="1">
    <citation type="submission" date="2017-03" db="EMBL/GenBank/DDBJ databases">
        <authorList>
            <person name="Afonso C.L."/>
            <person name="Miller P.J."/>
            <person name="Scott M.A."/>
            <person name="Spackman E."/>
            <person name="Goraichik I."/>
            <person name="Dimitrov K.M."/>
            <person name="Suarez D.L."/>
            <person name="Swayne D.E."/>
        </authorList>
    </citation>
    <scope>NUCLEOTIDE SEQUENCE [LARGE SCALE GENOMIC DNA]</scope>
    <source>
        <strain evidence="4 5">CECT 7023</strain>
    </source>
</reference>
<comment type="similarity">
    <text evidence="2">Belongs to the UPF0173 family.</text>
</comment>
<feature type="domain" description="Metallo-beta-lactamase" evidence="3">
    <location>
        <begin position="7"/>
        <end position="196"/>
    </location>
</feature>
<keyword evidence="1 2" id="KW-0378">Hydrolase</keyword>
<dbReference type="NCBIfam" id="NF001911">
    <property type="entry name" value="PRK00685.1"/>
    <property type="match status" value="1"/>
</dbReference>
<dbReference type="HAMAP" id="MF_00457">
    <property type="entry name" value="UPF0173"/>
    <property type="match status" value="1"/>
</dbReference>
<evidence type="ECO:0000259" key="3">
    <source>
        <dbReference type="SMART" id="SM00849"/>
    </source>
</evidence>
<dbReference type="OrthoDB" id="9789133at2"/>
<dbReference type="PANTHER" id="PTHR43546:SF3">
    <property type="entry name" value="UPF0173 METAL-DEPENDENT HYDROLASE MJ1163"/>
    <property type="match status" value="1"/>
</dbReference>
<evidence type="ECO:0000256" key="2">
    <source>
        <dbReference type="HAMAP-Rule" id="MF_00457"/>
    </source>
</evidence>
<evidence type="ECO:0000313" key="4">
    <source>
        <dbReference type="EMBL" id="SLN46122.1"/>
    </source>
</evidence>
<protein>
    <recommendedName>
        <fullName evidence="2">UPF0173 metal-dependent hydrolase ROA7023_01894</fullName>
    </recommendedName>
</protein>
<dbReference type="PANTHER" id="PTHR43546">
    <property type="entry name" value="UPF0173 METAL-DEPENDENT HYDROLASE MJ1163-RELATED"/>
    <property type="match status" value="1"/>
</dbReference>
<accession>A0A1Y5SQR9</accession>
<dbReference type="SMART" id="SM00849">
    <property type="entry name" value="Lactamase_B"/>
    <property type="match status" value="1"/>
</dbReference>
<dbReference type="Gene3D" id="3.60.15.10">
    <property type="entry name" value="Ribonuclease Z/Hydroxyacylglutathione hydrolase-like"/>
    <property type="match status" value="1"/>
</dbReference>
<dbReference type="InterPro" id="IPR036866">
    <property type="entry name" value="RibonucZ/Hydroxyglut_hydro"/>
</dbReference>
<evidence type="ECO:0000256" key="1">
    <source>
        <dbReference type="ARBA" id="ARBA00022801"/>
    </source>
</evidence>
<name>A0A1Y5SQR9_9RHOB</name>
<organism evidence="4 5">
    <name type="scientific">Roseisalinus antarcticus</name>
    <dbReference type="NCBI Taxonomy" id="254357"/>
    <lineage>
        <taxon>Bacteria</taxon>
        <taxon>Pseudomonadati</taxon>
        <taxon>Pseudomonadota</taxon>
        <taxon>Alphaproteobacteria</taxon>
        <taxon>Rhodobacterales</taxon>
        <taxon>Roseobacteraceae</taxon>
        <taxon>Roseisalinus</taxon>
    </lineage>
</organism>
<dbReference type="GO" id="GO:0016787">
    <property type="term" value="F:hydrolase activity"/>
    <property type="evidence" value="ECO:0007669"/>
    <property type="project" value="UniProtKB-UniRule"/>
</dbReference>
<keyword evidence="5" id="KW-1185">Reference proteome</keyword>